<organism evidence="2 3">
    <name type="scientific">Vanrija albida</name>
    <dbReference type="NCBI Taxonomy" id="181172"/>
    <lineage>
        <taxon>Eukaryota</taxon>
        <taxon>Fungi</taxon>
        <taxon>Dikarya</taxon>
        <taxon>Basidiomycota</taxon>
        <taxon>Agaricomycotina</taxon>
        <taxon>Tremellomycetes</taxon>
        <taxon>Trichosporonales</taxon>
        <taxon>Trichosporonaceae</taxon>
        <taxon>Vanrija</taxon>
    </lineage>
</organism>
<evidence type="ECO:0000256" key="1">
    <source>
        <dbReference type="SAM" id="Phobius"/>
    </source>
</evidence>
<protein>
    <submittedName>
        <fullName evidence="2">Uncharacterized protein</fullName>
    </submittedName>
</protein>
<keyword evidence="1" id="KW-1133">Transmembrane helix</keyword>
<reference evidence="2 3" key="1">
    <citation type="submission" date="2023-08" db="EMBL/GenBank/DDBJ databases">
        <title>Annotated Genome Sequence of Vanrija albida AlHP1.</title>
        <authorList>
            <person name="Herzog R."/>
        </authorList>
    </citation>
    <scope>NUCLEOTIDE SEQUENCE [LARGE SCALE GENOMIC DNA]</scope>
    <source>
        <strain evidence="2 3">AlHP1</strain>
    </source>
</reference>
<accession>A0ABR3PXQ6</accession>
<dbReference type="RefSeq" id="XP_069207178.1">
    <property type="nucleotide sequence ID" value="XM_069355107.1"/>
</dbReference>
<feature type="transmembrane region" description="Helical" evidence="1">
    <location>
        <begin position="62"/>
        <end position="84"/>
    </location>
</feature>
<keyword evidence="3" id="KW-1185">Reference proteome</keyword>
<name>A0ABR3PXQ6_9TREE</name>
<dbReference type="InterPro" id="IPR025363">
    <property type="entry name" value="DUF4267"/>
</dbReference>
<evidence type="ECO:0000313" key="3">
    <source>
        <dbReference type="Proteomes" id="UP001565368"/>
    </source>
</evidence>
<dbReference type="EMBL" id="JBBXJM010000005">
    <property type="protein sequence ID" value="KAL1407234.1"/>
    <property type="molecule type" value="Genomic_DNA"/>
</dbReference>
<dbReference type="Pfam" id="PF14087">
    <property type="entry name" value="DUF4267"/>
    <property type="match status" value="1"/>
</dbReference>
<sequence length="144" mass="14820">MVTASTWQTLGLGVATYYAFTGSVAYLAPSGAADRLFALGSSALAAEPDKFPNNAESREDRAVGVAGALVAARNLALSAAALALYRDGNYRAMGTVLLSASAFIGVLDGVEIYKRRGPVLAGGAAALFSVWSYVGYALQEGFNS</sequence>
<comment type="caution">
    <text evidence="2">The sequence shown here is derived from an EMBL/GenBank/DDBJ whole genome shotgun (WGS) entry which is preliminary data.</text>
</comment>
<keyword evidence="1" id="KW-0812">Transmembrane</keyword>
<feature type="transmembrane region" description="Helical" evidence="1">
    <location>
        <begin position="119"/>
        <end position="138"/>
    </location>
</feature>
<proteinExistence type="predicted"/>
<dbReference type="GeneID" id="95987694"/>
<keyword evidence="1" id="KW-0472">Membrane</keyword>
<evidence type="ECO:0000313" key="2">
    <source>
        <dbReference type="EMBL" id="KAL1407234.1"/>
    </source>
</evidence>
<dbReference type="Proteomes" id="UP001565368">
    <property type="component" value="Unassembled WGS sequence"/>
</dbReference>
<gene>
    <name evidence="2" type="ORF">Q8F55_006651</name>
</gene>